<dbReference type="Pfam" id="PF01850">
    <property type="entry name" value="PIN"/>
    <property type="match status" value="1"/>
</dbReference>
<gene>
    <name evidence="2" type="ORF">VB854_00215</name>
</gene>
<evidence type="ECO:0000259" key="1">
    <source>
        <dbReference type="Pfam" id="PF01850"/>
    </source>
</evidence>
<dbReference type="EMBL" id="JAYGHT010000001">
    <property type="protein sequence ID" value="MEA5517362.1"/>
    <property type="molecule type" value="Genomic_DNA"/>
</dbReference>
<feature type="domain" description="PIN" evidence="1">
    <location>
        <begin position="14"/>
        <end position="137"/>
    </location>
</feature>
<reference evidence="2 3" key="1">
    <citation type="submission" date="2023-12" db="EMBL/GenBank/DDBJ databases">
        <title>Baltic Sea Cyanobacteria.</title>
        <authorList>
            <person name="Delbaje E."/>
            <person name="Fewer D.P."/>
            <person name="Shishido T.K."/>
        </authorList>
    </citation>
    <scope>NUCLEOTIDE SEQUENCE [LARGE SCALE GENOMIC DNA]</scope>
    <source>
        <strain evidence="2 3">CCNP 1315</strain>
    </source>
</reference>
<dbReference type="Gene3D" id="3.40.50.1010">
    <property type="entry name" value="5'-nuclease"/>
    <property type="match status" value="1"/>
</dbReference>
<evidence type="ECO:0000313" key="2">
    <source>
        <dbReference type="EMBL" id="MEA5517362.1"/>
    </source>
</evidence>
<dbReference type="InterPro" id="IPR002716">
    <property type="entry name" value="PIN_dom"/>
</dbReference>
<organism evidence="2 3">
    <name type="scientific">Limnoraphis robusta CCNP1315</name>
    <dbReference type="NCBI Taxonomy" id="3110306"/>
    <lineage>
        <taxon>Bacteria</taxon>
        <taxon>Bacillati</taxon>
        <taxon>Cyanobacteriota</taxon>
        <taxon>Cyanophyceae</taxon>
        <taxon>Oscillatoriophycideae</taxon>
        <taxon>Oscillatoriales</taxon>
        <taxon>Sirenicapillariaceae</taxon>
        <taxon>Limnoraphis</taxon>
    </lineage>
</organism>
<comment type="caution">
    <text evidence="2">The sequence shown here is derived from an EMBL/GenBank/DDBJ whole genome shotgun (WGS) entry which is preliminary data.</text>
</comment>
<evidence type="ECO:0000313" key="3">
    <source>
        <dbReference type="Proteomes" id="UP001301728"/>
    </source>
</evidence>
<proteinExistence type="predicted"/>
<accession>A0ABU5TRP6</accession>
<protein>
    <submittedName>
        <fullName evidence="2">PIN domain-containing protein</fullName>
    </submittedName>
</protein>
<dbReference type="InterPro" id="IPR029060">
    <property type="entry name" value="PIN-like_dom_sf"/>
</dbReference>
<name>A0ABU5TRP6_9CYAN</name>
<keyword evidence="3" id="KW-1185">Reference proteome</keyword>
<dbReference type="RefSeq" id="WP_323219548.1">
    <property type="nucleotide sequence ID" value="NZ_JAYGHT010000001.1"/>
</dbReference>
<dbReference type="SUPFAM" id="SSF88723">
    <property type="entry name" value="PIN domain-like"/>
    <property type="match status" value="1"/>
</dbReference>
<dbReference type="Proteomes" id="UP001301728">
    <property type="component" value="Unassembled WGS sequence"/>
</dbReference>
<sequence>MKLTDSLQGVSRLFLDTAPVIYYIENHPQYFSVVEQIFDRIDNGLLIAVTSPVTLSECLVIPYRLGQPQIQQLFINQLVNGNNTQFRSIDSDIAQQAAELRSRYNLALLDAYQVAIAIETKSEAFLTNDIALKRVTELRVLVVDELEL</sequence>